<feature type="transmembrane region" description="Helical" evidence="6">
    <location>
        <begin position="83"/>
        <end position="109"/>
    </location>
</feature>
<organism evidence="7 8">
    <name type="scientific">Haliscomenobacter hydrossis (strain ATCC 27775 / DSM 1100 / LMG 10767 / O)</name>
    <dbReference type="NCBI Taxonomy" id="760192"/>
    <lineage>
        <taxon>Bacteria</taxon>
        <taxon>Pseudomonadati</taxon>
        <taxon>Bacteroidota</taxon>
        <taxon>Saprospiria</taxon>
        <taxon>Saprospirales</taxon>
        <taxon>Haliscomenobacteraceae</taxon>
        <taxon>Haliscomenobacter</taxon>
    </lineage>
</organism>
<dbReference type="OrthoDB" id="9811562at2"/>
<evidence type="ECO:0000256" key="4">
    <source>
        <dbReference type="ARBA" id="ARBA00022989"/>
    </source>
</evidence>
<protein>
    <submittedName>
        <fullName evidence="7">UbiA prenyltransferase</fullName>
    </submittedName>
</protein>
<keyword evidence="2" id="KW-1003">Cell membrane</keyword>
<evidence type="ECO:0000256" key="6">
    <source>
        <dbReference type="SAM" id="Phobius"/>
    </source>
</evidence>
<dbReference type="Gene3D" id="1.20.120.1780">
    <property type="entry name" value="UbiA prenyltransferase"/>
    <property type="match status" value="1"/>
</dbReference>
<dbReference type="InterPro" id="IPR000537">
    <property type="entry name" value="UbiA_prenyltransferase"/>
</dbReference>
<dbReference type="RefSeq" id="WP_013762734.1">
    <property type="nucleotide sequence ID" value="NC_015510.1"/>
</dbReference>
<name>F4KUZ4_HALH1</name>
<evidence type="ECO:0000313" key="8">
    <source>
        <dbReference type="Proteomes" id="UP000008461"/>
    </source>
</evidence>
<keyword evidence="3 6" id="KW-0812">Transmembrane</keyword>
<keyword evidence="8" id="KW-1185">Reference proteome</keyword>
<dbReference type="eggNOG" id="COG0382">
    <property type="taxonomic scope" value="Bacteria"/>
</dbReference>
<feature type="transmembrane region" description="Helical" evidence="6">
    <location>
        <begin position="172"/>
        <end position="196"/>
    </location>
</feature>
<dbReference type="PANTHER" id="PTHR42723:SF1">
    <property type="entry name" value="CHLOROPHYLL SYNTHASE, CHLOROPLASTIC"/>
    <property type="match status" value="1"/>
</dbReference>
<dbReference type="CDD" id="cd13961">
    <property type="entry name" value="PT_UbiA_DGGGPS"/>
    <property type="match status" value="1"/>
</dbReference>
<evidence type="ECO:0000256" key="3">
    <source>
        <dbReference type="ARBA" id="ARBA00022692"/>
    </source>
</evidence>
<evidence type="ECO:0000256" key="1">
    <source>
        <dbReference type="ARBA" id="ARBA00004141"/>
    </source>
</evidence>
<dbReference type="InterPro" id="IPR050475">
    <property type="entry name" value="Prenyltransferase_related"/>
</dbReference>
<dbReference type="HOGENOM" id="CLU_073311_0_0_10"/>
<feature type="transmembrane region" description="Helical" evidence="6">
    <location>
        <begin position="140"/>
        <end position="160"/>
    </location>
</feature>
<feature type="transmembrane region" description="Helical" evidence="6">
    <location>
        <begin position="287"/>
        <end position="305"/>
    </location>
</feature>
<feature type="transmembrane region" description="Helical" evidence="6">
    <location>
        <begin position="255"/>
        <end position="275"/>
    </location>
</feature>
<keyword evidence="5 6" id="KW-0472">Membrane</keyword>
<proteinExistence type="predicted"/>
<dbReference type="PANTHER" id="PTHR42723">
    <property type="entry name" value="CHLOROPHYLL SYNTHASE"/>
    <property type="match status" value="1"/>
</dbReference>
<evidence type="ECO:0000256" key="2">
    <source>
        <dbReference type="ARBA" id="ARBA00022475"/>
    </source>
</evidence>
<dbReference type="InterPro" id="IPR044878">
    <property type="entry name" value="UbiA_sf"/>
</dbReference>
<dbReference type="Proteomes" id="UP000008461">
    <property type="component" value="Chromosome"/>
</dbReference>
<feature type="transmembrane region" description="Helical" evidence="6">
    <location>
        <begin position="12"/>
        <end position="31"/>
    </location>
</feature>
<dbReference type="Pfam" id="PF01040">
    <property type="entry name" value="UbiA"/>
    <property type="match status" value="1"/>
</dbReference>
<evidence type="ECO:0000313" key="7">
    <source>
        <dbReference type="EMBL" id="AEE48170.1"/>
    </source>
</evidence>
<dbReference type="GO" id="GO:0016765">
    <property type="term" value="F:transferase activity, transferring alkyl or aryl (other than methyl) groups"/>
    <property type="evidence" value="ECO:0007669"/>
    <property type="project" value="InterPro"/>
</dbReference>
<feature type="transmembrane region" description="Helical" evidence="6">
    <location>
        <begin position="225"/>
        <end position="243"/>
    </location>
</feature>
<dbReference type="EMBL" id="CP002691">
    <property type="protein sequence ID" value="AEE48170.1"/>
    <property type="molecule type" value="Genomic_DNA"/>
</dbReference>
<reference evidence="7 8" key="1">
    <citation type="journal article" date="2011" name="Stand. Genomic Sci.">
        <title>Complete genome sequence of Haliscomenobacter hydrossis type strain (O).</title>
        <authorList>
            <consortium name="US DOE Joint Genome Institute (JGI-PGF)"/>
            <person name="Daligault H."/>
            <person name="Lapidus A."/>
            <person name="Zeytun A."/>
            <person name="Nolan M."/>
            <person name="Lucas S."/>
            <person name="Del Rio T.G."/>
            <person name="Tice H."/>
            <person name="Cheng J.F."/>
            <person name="Tapia R."/>
            <person name="Han C."/>
            <person name="Goodwin L."/>
            <person name="Pitluck S."/>
            <person name="Liolios K."/>
            <person name="Pagani I."/>
            <person name="Ivanova N."/>
            <person name="Huntemann M."/>
            <person name="Mavromatis K."/>
            <person name="Mikhailova N."/>
            <person name="Pati A."/>
            <person name="Chen A."/>
            <person name="Palaniappan K."/>
            <person name="Land M."/>
            <person name="Hauser L."/>
            <person name="Brambilla E.M."/>
            <person name="Rohde M."/>
            <person name="Verbarg S."/>
            <person name="Goker M."/>
            <person name="Bristow J."/>
            <person name="Eisen J.A."/>
            <person name="Markowitz V."/>
            <person name="Hugenholtz P."/>
            <person name="Kyrpides N.C."/>
            <person name="Klenk H.P."/>
            <person name="Woyke T."/>
        </authorList>
    </citation>
    <scope>NUCLEOTIDE SEQUENCE [LARGE SCALE GENOMIC DNA]</scope>
    <source>
        <strain evidence="8">ATCC 27775 / DSM 1100 / LMG 10767 / O</strain>
    </source>
</reference>
<dbReference type="GO" id="GO:0016020">
    <property type="term" value="C:membrane"/>
    <property type="evidence" value="ECO:0007669"/>
    <property type="project" value="UniProtKB-SubCell"/>
</dbReference>
<keyword evidence="4 6" id="KW-1133">Transmembrane helix</keyword>
<comment type="subcellular location">
    <subcellularLocation>
        <location evidence="1">Membrane</location>
        <topology evidence="1">Multi-pass membrane protein</topology>
    </subcellularLocation>
</comment>
<evidence type="ECO:0000256" key="5">
    <source>
        <dbReference type="ARBA" id="ARBA00023136"/>
    </source>
</evidence>
<dbReference type="KEGG" id="hhy:Halhy_0258"/>
<accession>F4KUZ4</accession>
<feature type="transmembrane region" description="Helical" evidence="6">
    <location>
        <begin position="43"/>
        <end position="62"/>
    </location>
</feature>
<dbReference type="STRING" id="760192.Halhy_0258"/>
<reference key="2">
    <citation type="submission" date="2011-04" db="EMBL/GenBank/DDBJ databases">
        <title>Complete sequence of chromosome of Haliscomenobacter hydrossis DSM 1100.</title>
        <authorList>
            <consortium name="US DOE Joint Genome Institute (JGI-PGF)"/>
            <person name="Lucas S."/>
            <person name="Han J."/>
            <person name="Lapidus A."/>
            <person name="Bruce D."/>
            <person name="Goodwin L."/>
            <person name="Pitluck S."/>
            <person name="Peters L."/>
            <person name="Kyrpides N."/>
            <person name="Mavromatis K."/>
            <person name="Ivanova N."/>
            <person name="Ovchinnikova G."/>
            <person name="Pagani I."/>
            <person name="Daligault H."/>
            <person name="Detter J.C."/>
            <person name="Han C."/>
            <person name="Land M."/>
            <person name="Hauser L."/>
            <person name="Markowitz V."/>
            <person name="Cheng J.-F."/>
            <person name="Hugenholtz P."/>
            <person name="Woyke T."/>
            <person name="Wu D."/>
            <person name="Verbarg S."/>
            <person name="Frueling A."/>
            <person name="Brambilla E."/>
            <person name="Klenk H.-P."/>
            <person name="Eisen J.A."/>
        </authorList>
    </citation>
    <scope>NUCLEOTIDE SEQUENCE</scope>
    <source>
        <strain>DSM 1100</strain>
    </source>
</reference>
<dbReference type="AlphaFoldDB" id="F4KUZ4"/>
<feature type="transmembrane region" description="Helical" evidence="6">
    <location>
        <begin position="115"/>
        <end position="133"/>
    </location>
</feature>
<gene>
    <name evidence="7" type="ordered locus">Halhy_0258</name>
</gene>
<dbReference type="Gene3D" id="1.10.357.140">
    <property type="entry name" value="UbiA prenyltransferase"/>
    <property type="match status" value="1"/>
</dbReference>
<sequence>MSFFRLIRLPNLLIVALVQSLLYFRLLLPAFQQNDIIPRLNTSEFICLVLATVFTTAGGYILNDLYDAEMDMLNRKDKVVINVAISAQVGMWLYAIFGFAGLMLSLYLAFRIGQIYMASLYLLSFGLLFFYTISLKKLPLAGNLLVAFFCLGVAALVWLAEAPGWWELKTKAPQSALALQSIFNWYFSFAFFSTFFREIVKDMEDKEGDAAEACRTYPIVAGEKAAKWLATAIAVLLIGLLIWQYLSQATGFSSGFYLGAFIGVVLPLAYSIQLLQKAQSASDYHRISLLAKMVMLAGILLLFFVNNT</sequence>